<dbReference type="InterPro" id="IPR007061">
    <property type="entry name" value="MST-like"/>
</dbReference>
<dbReference type="SUPFAM" id="SSF109854">
    <property type="entry name" value="DinB/YfiT-like putative metalloenzymes"/>
    <property type="match status" value="1"/>
</dbReference>
<dbReference type="InterPro" id="IPR034660">
    <property type="entry name" value="DinB/YfiT-like"/>
</dbReference>
<dbReference type="AlphaFoldDB" id="A0A381T099"/>
<dbReference type="Gene3D" id="1.20.120.450">
    <property type="entry name" value="dinb family like domain"/>
    <property type="match status" value="1"/>
</dbReference>
<dbReference type="Pfam" id="PF04978">
    <property type="entry name" value="MST"/>
    <property type="match status" value="1"/>
</dbReference>
<sequence>MSLFKDSIKSAMSEYLEDLKLKLDGLTEPELRWQAGLESNTIIWLVWHMARVEDNWINGVVGGNDTVWSSGGWSVKTGIDAEDNGNGDTPDDVRALPAVAVTDLMDYFEAVRSAGLSVIDGLDDDDLGREFIRRGRSVTLEWILGHVVVEESQHLGQVAYVRGIIRGLNG</sequence>
<name>A0A381T099_9ZZZZ</name>
<reference evidence="1" key="1">
    <citation type="submission" date="2018-05" db="EMBL/GenBank/DDBJ databases">
        <authorList>
            <person name="Lanie J.A."/>
            <person name="Ng W.-L."/>
            <person name="Kazmierczak K.M."/>
            <person name="Andrzejewski T.M."/>
            <person name="Davidsen T.M."/>
            <person name="Wayne K.J."/>
            <person name="Tettelin H."/>
            <person name="Glass J.I."/>
            <person name="Rusch D."/>
            <person name="Podicherti R."/>
            <person name="Tsui H.-C.T."/>
            <person name="Winkler M.E."/>
        </authorList>
    </citation>
    <scope>NUCLEOTIDE SEQUENCE</scope>
</reference>
<accession>A0A381T099</accession>
<evidence type="ECO:0000313" key="1">
    <source>
        <dbReference type="EMBL" id="SVA09652.1"/>
    </source>
</evidence>
<gene>
    <name evidence="1" type="ORF">METZ01_LOCUS62506</name>
</gene>
<dbReference type="EMBL" id="UINC01003837">
    <property type="protein sequence ID" value="SVA09652.1"/>
    <property type="molecule type" value="Genomic_DNA"/>
</dbReference>
<proteinExistence type="predicted"/>
<evidence type="ECO:0008006" key="2">
    <source>
        <dbReference type="Google" id="ProtNLM"/>
    </source>
</evidence>
<organism evidence="1">
    <name type="scientific">marine metagenome</name>
    <dbReference type="NCBI Taxonomy" id="408172"/>
    <lineage>
        <taxon>unclassified sequences</taxon>
        <taxon>metagenomes</taxon>
        <taxon>ecological metagenomes</taxon>
    </lineage>
</organism>
<protein>
    <recommendedName>
        <fullName evidence="2">DinB-like domain-containing protein</fullName>
    </recommendedName>
</protein>